<dbReference type="Gene3D" id="1.10.287.3510">
    <property type="match status" value="1"/>
</dbReference>
<evidence type="ECO:0000256" key="11">
    <source>
        <dbReference type="ARBA" id="ARBA00023136"/>
    </source>
</evidence>
<dbReference type="NCBIfam" id="NF004320">
    <property type="entry name" value="PRK05715.1-2"/>
    <property type="match status" value="1"/>
</dbReference>
<organism evidence="13 14">
    <name type="scientific">SAR86 cluster bacterium</name>
    <dbReference type="NCBI Taxonomy" id="2030880"/>
    <lineage>
        <taxon>Bacteria</taxon>
        <taxon>Pseudomonadati</taxon>
        <taxon>Pseudomonadota</taxon>
        <taxon>Gammaproteobacteria</taxon>
        <taxon>SAR86 cluster</taxon>
    </lineage>
</organism>
<keyword evidence="8 12" id="KW-1133">Transmembrane helix</keyword>
<keyword evidence="12" id="KW-1003">Cell membrane</keyword>
<dbReference type="EMBL" id="JABMOJ010000339">
    <property type="protein sequence ID" value="NQV65514.1"/>
    <property type="molecule type" value="Genomic_DNA"/>
</dbReference>
<dbReference type="GO" id="GO:0050136">
    <property type="term" value="F:NADH dehydrogenase (quinone) (non-electrogenic) activity"/>
    <property type="evidence" value="ECO:0007669"/>
    <property type="project" value="UniProtKB-UniRule"/>
</dbReference>
<dbReference type="EC" id="7.1.1.-" evidence="12"/>
<feature type="transmembrane region" description="Helical" evidence="12">
    <location>
        <begin position="12"/>
        <end position="29"/>
    </location>
</feature>
<evidence type="ECO:0000256" key="5">
    <source>
        <dbReference type="ARBA" id="ARBA00022692"/>
    </source>
</evidence>
<comment type="function">
    <text evidence="1 12">NDH-1 shuttles electrons from NADH, via FMN and iron-sulfur (Fe-S) centers, to quinones in the respiratory chain. The immediate electron acceptor for the enzyme in this species is believed to be ubiquinone. Couples the redox reaction to proton translocation (for every two electrons transferred, four hydrogen ions are translocated across the cytoplasmic membrane), and thus conserves the redox energy in a proton gradient.</text>
</comment>
<dbReference type="GO" id="GO:0042773">
    <property type="term" value="P:ATP synthesis coupled electron transport"/>
    <property type="evidence" value="ECO:0007669"/>
    <property type="project" value="InterPro"/>
</dbReference>
<dbReference type="GO" id="GO:0005886">
    <property type="term" value="C:plasma membrane"/>
    <property type="evidence" value="ECO:0007669"/>
    <property type="project" value="UniProtKB-SubCell"/>
</dbReference>
<dbReference type="PANTHER" id="PTHR11434:SF16">
    <property type="entry name" value="NADH-UBIQUINONE OXIDOREDUCTASE CHAIN 4L"/>
    <property type="match status" value="1"/>
</dbReference>
<keyword evidence="11 12" id="KW-0472">Membrane</keyword>
<reference evidence="13" key="1">
    <citation type="submission" date="2020-05" db="EMBL/GenBank/DDBJ databases">
        <title>Sulfur intermediates as new biogeochemical hubs in an aquatic model microbial ecosystem.</title>
        <authorList>
            <person name="Vigneron A."/>
        </authorList>
    </citation>
    <scope>NUCLEOTIDE SEQUENCE</scope>
    <source>
        <strain evidence="13">Bin.250</strain>
    </source>
</reference>
<dbReference type="InterPro" id="IPR039428">
    <property type="entry name" value="NUOK/Mnh_C1-like"/>
</dbReference>
<comment type="similarity">
    <text evidence="3 12">Belongs to the complex I subunit 4L family.</text>
</comment>
<sequence length="105" mass="11265">MTEVVVIPMEHGLLLAAILFLIGLLGVMVRRNILLILMSLEIMLSACGLAFIVVGAHWGQADGQIMFMLILAIAAAEVSVGLGMLLQVHIRIGTLDIDLASRMRG</sequence>
<evidence type="ECO:0000256" key="9">
    <source>
        <dbReference type="ARBA" id="ARBA00023027"/>
    </source>
</evidence>
<dbReference type="GO" id="GO:0048038">
    <property type="term" value="F:quinone binding"/>
    <property type="evidence" value="ECO:0007669"/>
    <property type="project" value="UniProtKB-KW"/>
</dbReference>
<dbReference type="GO" id="GO:0030964">
    <property type="term" value="C:NADH dehydrogenase complex"/>
    <property type="evidence" value="ECO:0007669"/>
    <property type="project" value="TreeGrafter"/>
</dbReference>
<evidence type="ECO:0000256" key="6">
    <source>
        <dbReference type="ARBA" id="ARBA00022719"/>
    </source>
</evidence>
<evidence type="ECO:0000256" key="7">
    <source>
        <dbReference type="ARBA" id="ARBA00022967"/>
    </source>
</evidence>
<comment type="subunit">
    <text evidence="12">NDH-1 is composed of 14 different subunits. Subunits NuoA, H, J, K, L, M, N constitute the membrane sector of the complex.</text>
</comment>
<gene>
    <name evidence="12 13" type="primary">nuoK</name>
    <name evidence="13" type="ORF">HQ497_09125</name>
</gene>
<evidence type="ECO:0000256" key="8">
    <source>
        <dbReference type="ARBA" id="ARBA00022989"/>
    </source>
</evidence>
<dbReference type="HAMAP" id="MF_01456">
    <property type="entry name" value="NDH1_NuoK"/>
    <property type="match status" value="1"/>
</dbReference>
<dbReference type="Pfam" id="PF00420">
    <property type="entry name" value="Oxidored_q2"/>
    <property type="match status" value="1"/>
</dbReference>
<protein>
    <recommendedName>
        <fullName evidence="12">NADH-quinone oxidoreductase subunit K</fullName>
        <ecNumber evidence="12">7.1.1.-</ecNumber>
    </recommendedName>
    <alternativeName>
        <fullName evidence="12">NADH dehydrogenase I subunit K</fullName>
    </alternativeName>
    <alternativeName>
        <fullName evidence="12">NDH-1 subunit K</fullName>
    </alternativeName>
</protein>
<comment type="subcellular location">
    <subcellularLocation>
        <location evidence="12">Cell membrane</location>
        <topology evidence="12">Multi-pass membrane protein</topology>
    </subcellularLocation>
    <subcellularLocation>
        <location evidence="2">Membrane</location>
        <topology evidence="2">Multi-pass membrane protein</topology>
    </subcellularLocation>
</comment>
<keyword evidence="4 12" id="KW-0813">Transport</keyword>
<dbReference type="AlphaFoldDB" id="A0A972VY63"/>
<evidence type="ECO:0000256" key="1">
    <source>
        <dbReference type="ARBA" id="ARBA00002378"/>
    </source>
</evidence>
<dbReference type="Proteomes" id="UP000754644">
    <property type="component" value="Unassembled WGS sequence"/>
</dbReference>
<keyword evidence="13" id="KW-0560">Oxidoreductase</keyword>
<evidence type="ECO:0000256" key="10">
    <source>
        <dbReference type="ARBA" id="ARBA00023075"/>
    </source>
</evidence>
<accession>A0A972VY63</accession>
<evidence type="ECO:0000313" key="13">
    <source>
        <dbReference type="EMBL" id="NQV65514.1"/>
    </source>
</evidence>
<evidence type="ECO:0000256" key="4">
    <source>
        <dbReference type="ARBA" id="ARBA00022448"/>
    </source>
</evidence>
<keyword evidence="5 12" id="KW-0812">Transmembrane</keyword>
<dbReference type="PANTHER" id="PTHR11434">
    <property type="entry name" value="NADH-UBIQUINONE OXIDOREDUCTASE SUBUNIT ND4L"/>
    <property type="match status" value="1"/>
</dbReference>
<dbReference type="InterPro" id="IPR001133">
    <property type="entry name" value="NADH_UbQ_OxRdtase_chain4L/K"/>
</dbReference>
<comment type="catalytic activity">
    <reaction evidence="12">
        <text>a quinone + NADH + 5 H(+)(in) = a quinol + NAD(+) + 4 H(+)(out)</text>
        <dbReference type="Rhea" id="RHEA:57888"/>
        <dbReference type="ChEBI" id="CHEBI:15378"/>
        <dbReference type="ChEBI" id="CHEBI:24646"/>
        <dbReference type="ChEBI" id="CHEBI:57540"/>
        <dbReference type="ChEBI" id="CHEBI:57945"/>
        <dbReference type="ChEBI" id="CHEBI:132124"/>
    </reaction>
</comment>
<evidence type="ECO:0000256" key="3">
    <source>
        <dbReference type="ARBA" id="ARBA00010519"/>
    </source>
</evidence>
<feature type="transmembrane region" description="Helical" evidence="12">
    <location>
        <begin position="36"/>
        <end position="59"/>
    </location>
</feature>
<evidence type="ECO:0000313" key="14">
    <source>
        <dbReference type="Proteomes" id="UP000754644"/>
    </source>
</evidence>
<name>A0A972VY63_9GAMM</name>
<keyword evidence="6 12" id="KW-0874">Quinone</keyword>
<proteinExistence type="inferred from homology"/>
<feature type="transmembrane region" description="Helical" evidence="12">
    <location>
        <begin position="65"/>
        <end position="86"/>
    </location>
</feature>
<comment type="caution">
    <text evidence="13">The sequence shown here is derived from an EMBL/GenBank/DDBJ whole genome shotgun (WGS) entry which is preliminary data.</text>
</comment>
<evidence type="ECO:0000256" key="2">
    <source>
        <dbReference type="ARBA" id="ARBA00004141"/>
    </source>
</evidence>
<dbReference type="FunFam" id="1.10.287.3510:FF:000001">
    <property type="entry name" value="NADH-quinone oxidoreductase subunit K"/>
    <property type="match status" value="1"/>
</dbReference>
<dbReference type="NCBIfam" id="NF004319">
    <property type="entry name" value="PRK05715.1-1"/>
    <property type="match status" value="1"/>
</dbReference>
<keyword evidence="10 12" id="KW-0830">Ubiquinone</keyword>
<keyword evidence="9 12" id="KW-0520">NAD</keyword>
<keyword evidence="7 12" id="KW-1278">Translocase</keyword>
<evidence type="ECO:0000256" key="12">
    <source>
        <dbReference type="HAMAP-Rule" id="MF_01456"/>
    </source>
</evidence>